<evidence type="ECO:0000256" key="4">
    <source>
        <dbReference type="ARBA" id="ARBA00022475"/>
    </source>
</evidence>
<dbReference type="AlphaFoldDB" id="A0A6G4QTI0"/>
<feature type="domain" description="AprE-like long alpha-helical hairpin" evidence="11">
    <location>
        <begin position="162"/>
        <end position="309"/>
    </location>
</feature>
<keyword evidence="5 9" id="KW-0997">Cell inner membrane</keyword>
<dbReference type="RefSeq" id="WP_165256230.1">
    <property type="nucleotide sequence ID" value="NZ_JAAKGT010000001.1"/>
</dbReference>
<dbReference type="PANTHER" id="PTHR30386">
    <property type="entry name" value="MEMBRANE FUSION SUBUNIT OF EMRAB-TOLC MULTIDRUG EFFLUX PUMP"/>
    <property type="match status" value="1"/>
</dbReference>
<evidence type="ECO:0000256" key="10">
    <source>
        <dbReference type="SAM" id="Coils"/>
    </source>
</evidence>
<evidence type="ECO:0000256" key="5">
    <source>
        <dbReference type="ARBA" id="ARBA00022519"/>
    </source>
</evidence>
<dbReference type="NCBIfam" id="TIGR01843">
    <property type="entry name" value="type_I_hlyD"/>
    <property type="match status" value="1"/>
</dbReference>
<feature type="domain" description="AprE-like beta-barrel" evidence="12">
    <location>
        <begin position="353"/>
        <end position="442"/>
    </location>
</feature>
<evidence type="ECO:0000259" key="12">
    <source>
        <dbReference type="Pfam" id="PF26002"/>
    </source>
</evidence>
<dbReference type="PRINTS" id="PR01490">
    <property type="entry name" value="RTXTOXIND"/>
</dbReference>
<dbReference type="GO" id="GO:0009306">
    <property type="term" value="P:protein secretion"/>
    <property type="evidence" value="ECO:0007669"/>
    <property type="project" value="InterPro"/>
</dbReference>
<dbReference type="Gene3D" id="2.40.30.170">
    <property type="match status" value="1"/>
</dbReference>
<proteinExistence type="inferred from homology"/>
<dbReference type="Gene3D" id="1.10.287.470">
    <property type="entry name" value="Helix hairpin bin"/>
    <property type="match status" value="1"/>
</dbReference>
<accession>A0A6G4QTI0</accession>
<feature type="transmembrane region" description="Helical" evidence="9">
    <location>
        <begin position="52"/>
        <end position="70"/>
    </location>
</feature>
<evidence type="ECO:0000256" key="7">
    <source>
        <dbReference type="ARBA" id="ARBA00022989"/>
    </source>
</evidence>
<dbReference type="InterPro" id="IPR058982">
    <property type="entry name" value="Beta-barrel_AprE"/>
</dbReference>
<evidence type="ECO:0000313" key="13">
    <source>
        <dbReference type="EMBL" id="NGM48747.1"/>
    </source>
</evidence>
<evidence type="ECO:0000256" key="1">
    <source>
        <dbReference type="ARBA" id="ARBA00004377"/>
    </source>
</evidence>
<dbReference type="PROSITE" id="PS00543">
    <property type="entry name" value="HLYD_FAMILY"/>
    <property type="match status" value="1"/>
</dbReference>
<comment type="similarity">
    <text evidence="2 9">Belongs to the membrane fusion protein (MFP) (TC 8.A.1) family.</text>
</comment>
<evidence type="ECO:0000256" key="6">
    <source>
        <dbReference type="ARBA" id="ARBA00022692"/>
    </source>
</evidence>
<dbReference type="Pfam" id="PF25994">
    <property type="entry name" value="HH_AprE"/>
    <property type="match status" value="1"/>
</dbReference>
<dbReference type="InterPro" id="IPR006144">
    <property type="entry name" value="Secretion_HlyD_CS"/>
</dbReference>
<keyword evidence="3 9" id="KW-0813">Transport</keyword>
<keyword evidence="8 9" id="KW-0472">Membrane</keyword>
<feature type="coiled-coil region" evidence="10">
    <location>
        <begin position="196"/>
        <end position="223"/>
    </location>
</feature>
<dbReference type="PANTHER" id="PTHR30386:SF27">
    <property type="entry name" value="MEMBRANE FUSION PROTEIN (MFP) FAMILY PROTEIN"/>
    <property type="match status" value="1"/>
</dbReference>
<dbReference type="EMBL" id="JAAKGT010000001">
    <property type="protein sequence ID" value="NGM48747.1"/>
    <property type="molecule type" value="Genomic_DNA"/>
</dbReference>
<evidence type="ECO:0000256" key="3">
    <source>
        <dbReference type="ARBA" id="ARBA00022448"/>
    </source>
</evidence>
<dbReference type="InterPro" id="IPR010129">
    <property type="entry name" value="T1SS_HlyD"/>
</dbReference>
<dbReference type="InterPro" id="IPR050739">
    <property type="entry name" value="MFP"/>
</dbReference>
<dbReference type="Pfam" id="PF26002">
    <property type="entry name" value="Beta-barrel_AprE"/>
    <property type="match status" value="1"/>
</dbReference>
<protein>
    <recommendedName>
        <fullName evidence="9">Membrane fusion protein (MFP) family protein</fullName>
    </recommendedName>
</protein>
<dbReference type="GO" id="GO:0005886">
    <property type="term" value="C:plasma membrane"/>
    <property type="evidence" value="ECO:0007669"/>
    <property type="project" value="UniProtKB-SubCell"/>
</dbReference>
<dbReference type="InterPro" id="IPR058781">
    <property type="entry name" value="HH_AprE-like"/>
</dbReference>
<dbReference type="Gene3D" id="2.40.50.100">
    <property type="match status" value="2"/>
</dbReference>
<keyword evidence="6 9" id="KW-0812">Transmembrane</keyword>
<keyword evidence="7 9" id="KW-1133">Transmembrane helix</keyword>
<name>A0A6G4QTI0_9CAUL</name>
<sequence>MIATLTRHWDVLQDSLRDARKAEREKTPRDETAFLPAALEVLETPPNPMGRAILWFIMVFLALALAWSILGKVDVVAAAQGKTVPRGQVKVIQPADYGVVRALHVVEGQSVRAGQPLIELDPTTTSADVAQARQSLLSAEIDAERAKALVRYAGGGGTGFIAPGGADGETVATQRAFVAAKKAEQSAIVSGLQADLGQREGELRMIDNEIEKLRAQIPLLTDRLDGFKSLARQGYAPRMRVSEMEQQLVGMRQDLAIRHAERYKAAAALASAREQLAKARGGFSREVLDALTEAEANRRLRGEELSKASEKARLTVLKAPQDGVIQQLQVHTLGGVVKPADPLMVLVPRGGELIVEVQLLNRDAGFVREGQPVEVKLEAFPFTRYGVIHGVVEHVSRDAIKDEKQGLVYAAIVRLKDPWISVDGRRIAVTPGMAATAEIKTGRRRIISYLLSPLARRVLEGGRER</sequence>
<comment type="caution">
    <text evidence="13">The sequence shown here is derived from an EMBL/GenBank/DDBJ whole genome shotgun (WGS) entry which is preliminary data.</text>
</comment>
<evidence type="ECO:0000259" key="11">
    <source>
        <dbReference type="Pfam" id="PF25994"/>
    </source>
</evidence>
<dbReference type="SUPFAM" id="SSF111369">
    <property type="entry name" value="HlyD-like secretion proteins"/>
    <property type="match status" value="1"/>
</dbReference>
<keyword evidence="10" id="KW-0175">Coiled coil</keyword>
<evidence type="ECO:0000256" key="2">
    <source>
        <dbReference type="ARBA" id="ARBA00009477"/>
    </source>
</evidence>
<evidence type="ECO:0000256" key="8">
    <source>
        <dbReference type="ARBA" id="ARBA00023136"/>
    </source>
</evidence>
<evidence type="ECO:0000256" key="9">
    <source>
        <dbReference type="RuleBase" id="RU365093"/>
    </source>
</evidence>
<reference evidence="13" key="1">
    <citation type="submission" date="2020-02" db="EMBL/GenBank/DDBJ databases">
        <authorList>
            <person name="Gao J."/>
            <person name="Sun J."/>
        </authorList>
    </citation>
    <scope>NUCLEOTIDE SEQUENCE</scope>
    <source>
        <strain evidence="13">602-2</strain>
    </source>
</reference>
<comment type="subcellular location">
    <subcellularLocation>
        <location evidence="1 9">Cell inner membrane</location>
        <topology evidence="1 9">Single-pass membrane protein</topology>
    </subcellularLocation>
</comment>
<gene>
    <name evidence="13" type="ORF">G5B46_03945</name>
</gene>
<organism evidence="13">
    <name type="scientific">Caulobacter sp. 602-2</name>
    <dbReference type="NCBI Taxonomy" id="2710887"/>
    <lineage>
        <taxon>Bacteria</taxon>
        <taxon>Pseudomonadati</taxon>
        <taxon>Pseudomonadota</taxon>
        <taxon>Alphaproteobacteria</taxon>
        <taxon>Caulobacterales</taxon>
        <taxon>Caulobacteraceae</taxon>
        <taxon>Caulobacter</taxon>
    </lineage>
</organism>
<keyword evidence="4 9" id="KW-1003">Cell membrane</keyword>